<sequence>MSLSKAMLCTAVLLLLHCVALSTSSSSVSTCPLACLCERGPHINCSSLGLREVPLRIPATVTALNLSHNALGSLPPLWPGPGGLGGLRYLWLGHNNMESLSLCVRRVKVGLKASSGEGCVSWAPALERLFADGNQMNQVPKGLGGSSHLRVLHLSHNKISALSPSDLQGCGHLRELHLQGNLIRTIHPLAFKDLQELQVLDLRFNLLTTIPSPVYLSLLNLRTQVDLSSNRWRCDCNLRGMRNRMMQMDLDLTSQSWSLVCSSPLHHAGKQLIHLMEQDLTCPALGYGHVDHFDEVAEEGTQVLLPCGTKDQDCSQALWWTPQGQATGNQHGLPIADISETDAGLYVCVSGQQEEHVSVFDLHVLQEAAGTRLRRAAQHTDSFSEEESKRTQVKAAGKTLGEFNLAVCLSVFITFILAFILGVLLRPCLDTLWRKIRSKKSPSIPSDAHSDVSAQYPAIYDNEGFATAEDPDEVRVGQRVTFSEVTEPIYDTAANNDDTESIRSSESSVENENLYQNDGPNSVMVENLETHQQSSRDAQEPLDSVQTEKQGSGTSEKNKVMEFEPIPDPQDANSISSASSFAGQDQETPDNIYENVSLATRKTEGGEPQVDRTLEQTINQQSSLSRGVKPVAFPVFTPEPFTEWAPQLMEKSKDQTNPLDPELWNDSGESFSFTDGSERSSMRNKSNSLPVTPTVGVPPPADRNSDVATPLPIPLGVQADEDEVPDDMRYDEMSRPSSSTDSVDSMEDPTEYTVNPEEEEEETADTTLTRNMIPLQSDVTVASSKQDDFLGNRSRIDTIILEPEDIQFAIIHDGSDHGPFDEGPVFSDGDYVSEIRPAVPQLPTYPARPDTFSSSEDEEEPKKYNVHPAYRRRPVLHSANSESYSERASDDEEEPMKYQPRTNTSKGVSVPQIESRPITINTSSPNATSDWPIKRPDRVLNINFDNSATNTDDFDTTNSLFGPPGHPPPPSPIEGMMEGVSLDQIPLPKRALVFGVKDSVDHKQVPETAKRQSSLSSKSGAVVMPDLTGSWPPGHPPPPTPFQIAGMTVGVSLDQIPLPKRALVFGVKHSVDHKQVPETAKRQSSLSSKSGAVVMPDLTGSWVSSQSRPSVPSQNSESSEEDYNSATITDDFDTTNITGKKSSLSWSPGHPPPPSQIEGMTEGVSLDQIPLPKRALVFGVKDSVDHKQVPETAKRQSSWSSKSGAVVMPDLTGSWVSSQSRPSVPSQNSESSEENYNSATLTDGFDTTNSTGKRSILFSPPGHPPPPTPFQIEGMTVGVSRDQIPLPKRALVFGVKHSVDHKQVPETAKRQSSLSSKSGAVVMPDLTGSWVSSQSRPSVPSQNSESSEEDYNSATITDDFDTTNITGKKSSLSWSPGHPPPPSQIEGMTEGVSLDQIPLPKRALVFGVKDSVDHKQRYQPPLTSQTDASGKLNSRLDETTSEGQRNQDWNTYGLNAPRRAMDGFTASSQTSATSTGLDAGSRTSLSGYGGAIPYHSGHTFRSVSTGSAVSTSTTLRSSDTRDGNQLPIIQRPKRVLQFGIKKDEGDV</sequence>
<feature type="region of interest" description="Disordered" evidence="4">
    <location>
        <begin position="1184"/>
        <end position="1270"/>
    </location>
</feature>
<feature type="compositionally biased region" description="Low complexity" evidence="4">
    <location>
        <begin position="1329"/>
        <end position="1344"/>
    </location>
</feature>
<keyword evidence="5" id="KW-0812">Transmembrane</keyword>
<feature type="region of interest" description="Disordered" evidence="4">
    <location>
        <begin position="1415"/>
        <end position="1456"/>
    </location>
</feature>
<dbReference type="SMART" id="SM00013">
    <property type="entry name" value="LRRNT"/>
    <property type="match status" value="1"/>
</dbReference>
<dbReference type="InterPro" id="IPR000372">
    <property type="entry name" value="LRRNT"/>
</dbReference>
<dbReference type="InterPro" id="IPR003591">
    <property type="entry name" value="Leu-rich_rpt_typical-subtyp"/>
</dbReference>
<keyword evidence="8" id="KW-1185">Reference proteome</keyword>
<dbReference type="SMART" id="SM00364">
    <property type="entry name" value="LRR_BAC"/>
    <property type="match status" value="4"/>
</dbReference>
<feature type="compositionally biased region" description="Polar residues" evidence="4">
    <location>
        <begin position="571"/>
        <end position="586"/>
    </location>
</feature>
<feature type="region of interest" description="Disordered" evidence="4">
    <location>
        <begin position="487"/>
        <end position="590"/>
    </location>
</feature>
<evidence type="ECO:0000313" key="9">
    <source>
        <dbReference type="RefSeq" id="XP_042564928.1"/>
    </source>
</evidence>
<feature type="region of interest" description="Disordered" evidence="4">
    <location>
        <begin position="1074"/>
        <end position="1093"/>
    </location>
</feature>
<feature type="transmembrane region" description="Helical" evidence="5">
    <location>
        <begin position="403"/>
        <end position="425"/>
    </location>
</feature>
<feature type="compositionally biased region" description="Polar residues" evidence="4">
    <location>
        <begin position="1421"/>
        <end position="1432"/>
    </location>
</feature>
<dbReference type="OrthoDB" id="660555at2759"/>
<feature type="region of interest" description="Disordered" evidence="4">
    <location>
        <begin position="1327"/>
        <end position="1388"/>
    </location>
</feature>
<evidence type="ECO:0000259" key="7">
    <source>
        <dbReference type="PROSITE" id="PS50835"/>
    </source>
</evidence>
<dbReference type="InterPro" id="IPR001611">
    <property type="entry name" value="Leu-rich_rpt"/>
</dbReference>
<feature type="region of interest" description="Disordered" evidence="4">
    <location>
        <begin position="1502"/>
        <end position="1530"/>
    </location>
</feature>
<protein>
    <submittedName>
        <fullName evidence="9">Uncharacterized protein LOC116222022</fullName>
    </submittedName>
</protein>
<organism evidence="8 9">
    <name type="scientific">Clupea harengus</name>
    <name type="common">Atlantic herring</name>
    <dbReference type="NCBI Taxonomy" id="7950"/>
    <lineage>
        <taxon>Eukaryota</taxon>
        <taxon>Metazoa</taxon>
        <taxon>Chordata</taxon>
        <taxon>Craniata</taxon>
        <taxon>Vertebrata</taxon>
        <taxon>Euteleostomi</taxon>
        <taxon>Actinopterygii</taxon>
        <taxon>Neopterygii</taxon>
        <taxon>Teleostei</taxon>
        <taxon>Clupei</taxon>
        <taxon>Clupeiformes</taxon>
        <taxon>Clupeoidei</taxon>
        <taxon>Clupeidae</taxon>
        <taxon>Clupea</taxon>
    </lineage>
</organism>
<keyword evidence="2 6" id="KW-0732">Signal</keyword>
<dbReference type="Pfam" id="PF13855">
    <property type="entry name" value="LRR_8"/>
    <property type="match status" value="1"/>
</dbReference>
<feature type="region of interest" description="Disordered" evidence="4">
    <location>
        <begin position="841"/>
        <end position="911"/>
    </location>
</feature>
<dbReference type="InterPro" id="IPR003599">
    <property type="entry name" value="Ig_sub"/>
</dbReference>
<dbReference type="InterPro" id="IPR007110">
    <property type="entry name" value="Ig-like_dom"/>
</dbReference>
<feature type="region of interest" description="Disordered" evidence="4">
    <location>
        <begin position="646"/>
        <end position="766"/>
    </location>
</feature>
<accession>A0A8M1KR99</accession>
<feature type="compositionally biased region" description="Polar residues" evidence="4">
    <location>
        <begin position="502"/>
        <end position="520"/>
    </location>
</feature>
<feature type="compositionally biased region" description="Polar residues" evidence="4">
    <location>
        <begin position="1441"/>
        <end position="1453"/>
    </location>
</feature>
<proteinExistence type="predicted"/>
<keyword evidence="5" id="KW-1133">Transmembrane helix</keyword>
<reference evidence="9" key="1">
    <citation type="submission" date="2025-08" db="UniProtKB">
        <authorList>
            <consortium name="RefSeq"/>
        </authorList>
    </citation>
    <scope>IDENTIFICATION</scope>
</reference>
<name>A0A8M1KR99_CLUHA</name>
<feature type="domain" description="Ig-like" evidence="7">
    <location>
        <begin position="283"/>
        <end position="358"/>
    </location>
</feature>
<evidence type="ECO:0000256" key="2">
    <source>
        <dbReference type="ARBA" id="ARBA00022729"/>
    </source>
</evidence>
<evidence type="ECO:0000256" key="4">
    <source>
        <dbReference type="SAM" id="MobiDB-lite"/>
    </source>
</evidence>
<dbReference type="PANTHER" id="PTHR24366">
    <property type="entry name" value="IG(IMMUNOGLOBULIN) AND LRR(LEUCINE RICH REPEAT) DOMAINS"/>
    <property type="match status" value="1"/>
</dbReference>
<evidence type="ECO:0000313" key="8">
    <source>
        <dbReference type="Proteomes" id="UP000515152"/>
    </source>
</evidence>
<keyword evidence="5" id="KW-0472">Membrane</keyword>
<evidence type="ECO:0000256" key="5">
    <source>
        <dbReference type="SAM" id="Phobius"/>
    </source>
</evidence>
<dbReference type="RefSeq" id="XP_042564928.1">
    <property type="nucleotide sequence ID" value="XM_042708994.1"/>
</dbReference>
<feature type="compositionally biased region" description="Polar residues" evidence="4">
    <location>
        <begin position="1239"/>
        <end position="1253"/>
    </location>
</feature>
<feature type="compositionally biased region" description="Low complexity" evidence="4">
    <location>
        <begin position="1502"/>
        <end position="1517"/>
    </location>
</feature>
<feature type="chain" id="PRO_5035419623" evidence="6">
    <location>
        <begin position="25"/>
        <end position="1547"/>
    </location>
</feature>
<feature type="compositionally biased region" description="Acidic residues" evidence="4">
    <location>
        <begin position="744"/>
        <end position="764"/>
    </location>
</feature>
<dbReference type="KEGG" id="char:116222022"/>
<feature type="region of interest" description="Disordered" evidence="4">
    <location>
        <begin position="1302"/>
        <end position="1321"/>
    </location>
</feature>
<feature type="region of interest" description="Disordered" evidence="4">
    <location>
        <begin position="1099"/>
        <end position="1166"/>
    </location>
</feature>
<feature type="compositionally biased region" description="Basic and acidic residues" evidence="4">
    <location>
        <begin position="1184"/>
        <end position="1194"/>
    </location>
</feature>
<feature type="signal peptide" evidence="6">
    <location>
        <begin position="1"/>
        <end position="24"/>
    </location>
</feature>
<feature type="compositionally biased region" description="Low complexity" evidence="4">
    <location>
        <begin position="1101"/>
        <end position="1116"/>
    </location>
</feature>
<dbReference type="PROSITE" id="PS51450">
    <property type="entry name" value="LRR"/>
    <property type="match status" value="3"/>
</dbReference>
<dbReference type="GeneID" id="116222022"/>
<dbReference type="PANTHER" id="PTHR24366:SF96">
    <property type="entry name" value="LEUCINE RICH REPEAT CONTAINING 53"/>
    <property type="match status" value="1"/>
</dbReference>
<feature type="compositionally biased region" description="Polar residues" evidence="4">
    <location>
        <begin position="544"/>
        <end position="555"/>
    </location>
</feature>
<gene>
    <name evidence="9" type="primary">LOC116222022</name>
</gene>
<evidence type="ECO:0000256" key="1">
    <source>
        <dbReference type="ARBA" id="ARBA00022614"/>
    </source>
</evidence>
<evidence type="ECO:0000256" key="3">
    <source>
        <dbReference type="ARBA" id="ARBA00022737"/>
    </source>
</evidence>
<dbReference type="Proteomes" id="UP000515152">
    <property type="component" value="Chromosome 10"/>
</dbReference>
<dbReference type="SMART" id="SM00409">
    <property type="entry name" value="IG"/>
    <property type="match status" value="1"/>
</dbReference>
<keyword evidence="3" id="KW-0677">Repeat</keyword>
<dbReference type="PROSITE" id="PS50835">
    <property type="entry name" value="IG_LIKE"/>
    <property type="match status" value="1"/>
</dbReference>
<dbReference type="SMART" id="SM00082">
    <property type="entry name" value="LRRCT"/>
    <property type="match status" value="1"/>
</dbReference>
<feature type="region of interest" description="Disordered" evidence="4">
    <location>
        <begin position="1004"/>
        <end position="1039"/>
    </location>
</feature>
<evidence type="ECO:0000256" key="6">
    <source>
        <dbReference type="SAM" id="SignalP"/>
    </source>
</evidence>
<keyword evidence="1" id="KW-0433">Leucine-rich repeat</keyword>
<dbReference type="InterPro" id="IPR000483">
    <property type="entry name" value="Cys-rich_flank_reg_C"/>
</dbReference>
<dbReference type="SMART" id="SM00369">
    <property type="entry name" value="LRR_TYP"/>
    <property type="match status" value="5"/>
</dbReference>
<feature type="compositionally biased region" description="Low complexity" evidence="4">
    <location>
        <begin position="1214"/>
        <end position="1238"/>
    </location>
</feature>